<comment type="subcellular location">
    <subcellularLocation>
        <location evidence="1">Cell outer membrane</location>
    </subcellularLocation>
</comment>
<dbReference type="GO" id="GO:0015562">
    <property type="term" value="F:efflux transmembrane transporter activity"/>
    <property type="evidence" value="ECO:0007669"/>
    <property type="project" value="InterPro"/>
</dbReference>
<dbReference type="AlphaFoldDB" id="A0A1W2AG77"/>
<organism evidence="8 9">
    <name type="scientific">Desulfocicer vacuolatum DSM 3385</name>
    <dbReference type="NCBI Taxonomy" id="1121400"/>
    <lineage>
        <taxon>Bacteria</taxon>
        <taxon>Pseudomonadati</taxon>
        <taxon>Thermodesulfobacteriota</taxon>
        <taxon>Desulfobacteria</taxon>
        <taxon>Desulfobacterales</taxon>
        <taxon>Desulfobacteraceae</taxon>
        <taxon>Desulfocicer</taxon>
    </lineage>
</organism>
<evidence type="ECO:0000256" key="6">
    <source>
        <dbReference type="ARBA" id="ARBA00023136"/>
    </source>
</evidence>
<dbReference type="Proteomes" id="UP000192418">
    <property type="component" value="Unassembled WGS sequence"/>
</dbReference>
<evidence type="ECO:0000256" key="3">
    <source>
        <dbReference type="ARBA" id="ARBA00022448"/>
    </source>
</evidence>
<keyword evidence="4" id="KW-1134">Transmembrane beta strand</keyword>
<sequence>MIRLLKKNKNMVWPLWLMLTCFMGFPIQGLAADLSMSQAVDKAIAHNPGLEAAHFQTLSAREKITQARSGALPQVYFQEQVNRTTNPMWAFGTKLNQESIATKDFNPDLLNDPDAITNYASRLSVTWPVYDSGQTWYGVQQARLNQEAGDFSRERTRQQVIAGTITAYIRALLARENQGVIQQILETAKIHLKLVQSRYDGGFVAKSDLLRAKVHIADLKQQLSESKSQTDIAKCMLKIAMGGAGNLDDTLTTPLAAKSPITGHLDEWIEKALAHRPDLKQLMFQKRIAEKEKEKSRAGRLPSVSLSGNFEVNSEDFNDNGNNYTVGAVASLPLFTGGRISSNIREAEFNLKQINAMLKGMEQRICGETRHAFFNARSAWERIQVAKAAIGQSRESLRIVKNRYNSGLFTITDLLDAEVTVQQSLTNHLKAIHDYRAAMTHLELASGIMDVQ</sequence>
<comment type="similarity">
    <text evidence="2">Belongs to the outer membrane factor (OMF) (TC 1.B.17) family.</text>
</comment>
<dbReference type="GO" id="GO:1990281">
    <property type="term" value="C:efflux pump complex"/>
    <property type="evidence" value="ECO:0007669"/>
    <property type="project" value="TreeGrafter"/>
</dbReference>
<dbReference type="SUPFAM" id="SSF56954">
    <property type="entry name" value="Outer membrane efflux proteins (OEP)"/>
    <property type="match status" value="1"/>
</dbReference>
<keyword evidence="5" id="KW-0812">Transmembrane</keyword>
<dbReference type="EMBL" id="FWXY01000005">
    <property type="protein sequence ID" value="SMC59719.1"/>
    <property type="molecule type" value="Genomic_DNA"/>
</dbReference>
<evidence type="ECO:0000256" key="5">
    <source>
        <dbReference type="ARBA" id="ARBA00022692"/>
    </source>
</evidence>
<dbReference type="STRING" id="1121400.SAMN02746065_10561"/>
<accession>A0A1W2AG77</accession>
<dbReference type="GO" id="GO:0015288">
    <property type="term" value="F:porin activity"/>
    <property type="evidence" value="ECO:0007669"/>
    <property type="project" value="TreeGrafter"/>
</dbReference>
<evidence type="ECO:0000256" key="1">
    <source>
        <dbReference type="ARBA" id="ARBA00004442"/>
    </source>
</evidence>
<name>A0A1W2AG77_9BACT</name>
<dbReference type="PANTHER" id="PTHR30026:SF20">
    <property type="entry name" value="OUTER MEMBRANE PROTEIN TOLC"/>
    <property type="match status" value="1"/>
</dbReference>
<evidence type="ECO:0000313" key="9">
    <source>
        <dbReference type="Proteomes" id="UP000192418"/>
    </source>
</evidence>
<keyword evidence="3" id="KW-0813">Transport</keyword>
<dbReference type="Gene3D" id="1.20.1600.10">
    <property type="entry name" value="Outer membrane efflux proteins (OEP)"/>
    <property type="match status" value="1"/>
</dbReference>
<evidence type="ECO:0000256" key="4">
    <source>
        <dbReference type="ARBA" id="ARBA00022452"/>
    </source>
</evidence>
<gene>
    <name evidence="8" type="ORF">SAMN02746065_10561</name>
</gene>
<keyword evidence="6" id="KW-0472">Membrane</keyword>
<dbReference type="RefSeq" id="WP_084067516.1">
    <property type="nucleotide sequence ID" value="NZ_FWXY01000005.1"/>
</dbReference>
<keyword evidence="9" id="KW-1185">Reference proteome</keyword>
<dbReference type="GO" id="GO:0009279">
    <property type="term" value="C:cell outer membrane"/>
    <property type="evidence" value="ECO:0007669"/>
    <property type="project" value="UniProtKB-SubCell"/>
</dbReference>
<dbReference type="OrthoDB" id="5498081at2"/>
<evidence type="ECO:0000313" key="8">
    <source>
        <dbReference type="EMBL" id="SMC59719.1"/>
    </source>
</evidence>
<reference evidence="8 9" key="1">
    <citation type="submission" date="2017-04" db="EMBL/GenBank/DDBJ databases">
        <authorList>
            <person name="Afonso C.L."/>
            <person name="Miller P.J."/>
            <person name="Scott M.A."/>
            <person name="Spackman E."/>
            <person name="Goraichik I."/>
            <person name="Dimitrov K.M."/>
            <person name="Suarez D.L."/>
            <person name="Swayne D.E."/>
        </authorList>
    </citation>
    <scope>NUCLEOTIDE SEQUENCE [LARGE SCALE GENOMIC DNA]</scope>
    <source>
        <strain evidence="8 9">DSM 3385</strain>
    </source>
</reference>
<dbReference type="PANTHER" id="PTHR30026">
    <property type="entry name" value="OUTER MEMBRANE PROTEIN TOLC"/>
    <property type="match status" value="1"/>
</dbReference>
<protein>
    <submittedName>
        <fullName evidence="8">Type I secretion outer membrane protein, TolC family</fullName>
    </submittedName>
</protein>
<keyword evidence="7" id="KW-0998">Cell outer membrane</keyword>
<evidence type="ECO:0000256" key="7">
    <source>
        <dbReference type="ARBA" id="ARBA00023237"/>
    </source>
</evidence>
<evidence type="ECO:0000256" key="2">
    <source>
        <dbReference type="ARBA" id="ARBA00007613"/>
    </source>
</evidence>
<proteinExistence type="inferred from homology"/>
<dbReference type="Pfam" id="PF02321">
    <property type="entry name" value="OEP"/>
    <property type="match status" value="2"/>
</dbReference>
<dbReference type="InterPro" id="IPR003423">
    <property type="entry name" value="OMP_efflux"/>
</dbReference>
<dbReference type="InterPro" id="IPR051906">
    <property type="entry name" value="TolC-like"/>
</dbReference>